<keyword evidence="2" id="KW-0378">Hydrolase</keyword>
<organism evidence="2 3">
    <name type="scientific">Halobellus ruber</name>
    <dbReference type="NCBI Taxonomy" id="2761102"/>
    <lineage>
        <taxon>Archaea</taxon>
        <taxon>Methanobacteriati</taxon>
        <taxon>Methanobacteriota</taxon>
        <taxon>Stenosarchaea group</taxon>
        <taxon>Halobacteria</taxon>
        <taxon>Halobacteriales</taxon>
        <taxon>Haloferacaceae</taxon>
        <taxon>Halobellus</taxon>
    </lineage>
</organism>
<dbReference type="Proteomes" id="UP000546257">
    <property type="component" value="Unassembled WGS sequence"/>
</dbReference>
<dbReference type="InterPro" id="IPR036866">
    <property type="entry name" value="RibonucZ/Hydroxyglut_hydro"/>
</dbReference>
<reference evidence="2 3" key="1">
    <citation type="submission" date="2020-08" db="EMBL/GenBank/DDBJ databases">
        <authorList>
            <person name="Seo M.-J."/>
        </authorList>
    </citation>
    <scope>NUCLEOTIDE SEQUENCE [LARGE SCALE GENOMIC DNA]</scope>
    <source>
        <strain evidence="2 3">MBLA0160</strain>
    </source>
</reference>
<dbReference type="AlphaFoldDB" id="A0A7J9SIL9"/>
<comment type="caution">
    <text evidence="2">The sequence shown here is derived from an EMBL/GenBank/DDBJ whole genome shotgun (WGS) entry which is preliminary data.</text>
</comment>
<dbReference type="SUPFAM" id="SSF56281">
    <property type="entry name" value="Metallo-hydrolase/oxidoreductase"/>
    <property type="match status" value="1"/>
</dbReference>
<dbReference type="GO" id="GO:0016787">
    <property type="term" value="F:hydrolase activity"/>
    <property type="evidence" value="ECO:0007669"/>
    <property type="project" value="UniProtKB-KW"/>
</dbReference>
<evidence type="ECO:0000259" key="1">
    <source>
        <dbReference type="SMART" id="SM00849"/>
    </source>
</evidence>
<name>A0A7J9SIL9_9EURY</name>
<gene>
    <name evidence="2" type="ORF">H5V44_00780</name>
</gene>
<proteinExistence type="predicted"/>
<dbReference type="InterPro" id="IPR001279">
    <property type="entry name" value="Metallo-B-lactamas"/>
</dbReference>
<dbReference type="EMBL" id="JACKXD010000001">
    <property type="protein sequence ID" value="MBB6644851.1"/>
    <property type="molecule type" value="Genomic_DNA"/>
</dbReference>
<feature type="domain" description="Metallo-beta-lactamase" evidence="1">
    <location>
        <begin position="24"/>
        <end position="195"/>
    </location>
</feature>
<evidence type="ECO:0000313" key="2">
    <source>
        <dbReference type="EMBL" id="MBB6644851.1"/>
    </source>
</evidence>
<dbReference type="SMART" id="SM00849">
    <property type="entry name" value="Lactamase_B"/>
    <property type="match status" value="1"/>
</dbReference>
<dbReference type="RefSeq" id="WP_185191236.1">
    <property type="nucleotide sequence ID" value="NZ_JACKXD010000001.1"/>
</dbReference>
<evidence type="ECO:0000313" key="3">
    <source>
        <dbReference type="Proteomes" id="UP000546257"/>
    </source>
</evidence>
<sequence>MTVQVTPNVEWINQCYDHEGKHEHVSLYLVRAPEGTVLIDSGSFYHREEITAAVEEATGGEGPDAIVLSHSDYPHAANVAPLGGDTDAVELVASSGSPAQQGLPEARKCDIGGSLTVQGRKFSFIDPPLADRSHTTWIYDHGDGVLFTADGFGNYHDPGQCDYLSGDFTDATPAEEVYAYHRDNLVWLRYVAPEKVERTLDDIFAEFDVAAVGPIHGNPIEAADIDTYRDRLNEAMRRIAAEHAVA</sequence>
<keyword evidence="3" id="KW-1185">Reference proteome</keyword>
<accession>A0A7J9SIL9</accession>
<protein>
    <submittedName>
        <fullName evidence="2">MBL fold metallo-hydrolase</fullName>
    </submittedName>
</protein>
<dbReference type="Pfam" id="PF00753">
    <property type="entry name" value="Lactamase_B"/>
    <property type="match status" value="1"/>
</dbReference>
<dbReference type="Gene3D" id="3.60.15.10">
    <property type="entry name" value="Ribonuclease Z/Hydroxyacylglutathione hydrolase-like"/>
    <property type="match status" value="1"/>
</dbReference>